<dbReference type="Proteomes" id="UP001321473">
    <property type="component" value="Unassembled WGS sequence"/>
</dbReference>
<dbReference type="SMART" id="SM00192">
    <property type="entry name" value="LDLa"/>
    <property type="match status" value="1"/>
</dbReference>
<evidence type="ECO:0000256" key="5">
    <source>
        <dbReference type="ARBA" id="ARBA00023136"/>
    </source>
</evidence>
<keyword evidence="2" id="KW-0812">Transmembrane</keyword>
<sequence length="353" mass="38942">MRRAFRNAAGLALATFLLAALPIAIAQEGFTARPTATAAKPPLQAAAAAVPSGGRTLKKRPNPSPSLAGPISAAARDALENFQVNENRIIRTEDSRRMGARYLNETELSSNRDCLLWCWETTSCNVAVFEEKFRCQNSSECIAVYNVCDGIPQCVDGSDEAEDLKCPGARRMPNPKLGGHNSFPPLPHNNRLRWGDESGRNHLRPEYRDPYEEPFTPEQAKYYDYGQAYPESYRYWINDPDTQLYPMVADDQGDNYGPQQYPPTVAPYGRHLHPGIGGHLNRPQDIPSSKGADQATGPQQSLPQESQPDSQMEPQPSLQEQPKLKPHPVMPAKPVAPAASEDGEACPVRQLLK</sequence>
<dbReference type="InterPro" id="IPR023415">
    <property type="entry name" value="LDLR_class-A_CS"/>
</dbReference>
<organism evidence="12 13">
    <name type="scientific">Amblyomma americanum</name>
    <name type="common">Lone star tick</name>
    <dbReference type="NCBI Taxonomy" id="6943"/>
    <lineage>
        <taxon>Eukaryota</taxon>
        <taxon>Metazoa</taxon>
        <taxon>Ecdysozoa</taxon>
        <taxon>Arthropoda</taxon>
        <taxon>Chelicerata</taxon>
        <taxon>Arachnida</taxon>
        <taxon>Acari</taxon>
        <taxon>Parasitiformes</taxon>
        <taxon>Ixodida</taxon>
        <taxon>Ixodoidea</taxon>
        <taxon>Ixodidae</taxon>
        <taxon>Amblyomminae</taxon>
        <taxon>Amblyomma</taxon>
    </lineage>
</organism>
<evidence type="ECO:0000256" key="4">
    <source>
        <dbReference type="ARBA" id="ARBA00022989"/>
    </source>
</evidence>
<comment type="caution">
    <text evidence="12">The sequence shown here is derived from an EMBL/GenBank/DDBJ whole genome shotgun (WGS) entry which is preliminary data.</text>
</comment>
<dbReference type="SUPFAM" id="SSF57424">
    <property type="entry name" value="LDL receptor-like module"/>
    <property type="match status" value="1"/>
</dbReference>
<evidence type="ECO:0000259" key="11">
    <source>
        <dbReference type="SMART" id="SM00765"/>
    </source>
</evidence>
<evidence type="ECO:0000256" key="3">
    <source>
        <dbReference type="ARBA" id="ARBA00022729"/>
    </source>
</evidence>
<comment type="subcellular location">
    <subcellularLocation>
        <location evidence="1">Membrane</location>
        <topology evidence="1">Single-pass type I membrane protein</topology>
    </subcellularLocation>
</comment>
<dbReference type="PROSITE" id="PS01209">
    <property type="entry name" value="LDLRA_1"/>
    <property type="match status" value="1"/>
</dbReference>
<dbReference type="Gene3D" id="4.10.400.10">
    <property type="entry name" value="Low-density Lipoprotein Receptor"/>
    <property type="match status" value="1"/>
</dbReference>
<evidence type="ECO:0000256" key="7">
    <source>
        <dbReference type="ARBA" id="ARBA00023180"/>
    </source>
</evidence>
<dbReference type="AlphaFoldDB" id="A0AAQ4D277"/>
<keyword evidence="6" id="KW-1015">Disulfide bond</keyword>
<keyword evidence="5" id="KW-0472">Membrane</keyword>
<feature type="chain" id="PRO_5042958237" description="Seven cysteines N-terminal domain-containing protein" evidence="10">
    <location>
        <begin position="27"/>
        <end position="353"/>
    </location>
</feature>
<feature type="compositionally biased region" description="Low complexity" evidence="9">
    <location>
        <begin position="330"/>
        <end position="339"/>
    </location>
</feature>
<name>A0AAQ4D277_AMBAM</name>
<protein>
    <recommendedName>
        <fullName evidence="11">Seven cysteines N-terminal domain-containing protein</fullName>
    </recommendedName>
</protein>
<evidence type="ECO:0000256" key="1">
    <source>
        <dbReference type="ARBA" id="ARBA00004479"/>
    </source>
</evidence>
<dbReference type="Pfam" id="PF07502">
    <property type="entry name" value="MANEC"/>
    <property type="match status" value="1"/>
</dbReference>
<gene>
    <name evidence="12" type="ORF">V5799_000735</name>
</gene>
<feature type="domain" description="Seven cysteines N-terminal" evidence="11">
    <location>
        <begin position="73"/>
        <end position="147"/>
    </location>
</feature>
<comment type="caution">
    <text evidence="8">Lacks conserved residue(s) required for the propagation of feature annotation.</text>
</comment>
<dbReference type="InterPro" id="IPR036055">
    <property type="entry name" value="LDL_receptor-like_sf"/>
</dbReference>
<keyword evidence="13" id="KW-1185">Reference proteome</keyword>
<keyword evidence="4" id="KW-1133">Transmembrane helix</keyword>
<dbReference type="PROSITE" id="PS50068">
    <property type="entry name" value="LDLRA_2"/>
    <property type="match status" value="1"/>
</dbReference>
<feature type="region of interest" description="Disordered" evidence="9">
    <location>
        <begin position="247"/>
        <end position="353"/>
    </location>
</feature>
<dbReference type="CDD" id="cd00112">
    <property type="entry name" value="LDLa"/>
    <property type="match status" value="1"/>
</dbReference>
<accession>A0AAQ4D277</accession>
<evidence type="ECO:0000313" key="12">
    <source>
        <dbReference type="EMBL" id="KAK8756567.1"/>
    </source>
</evidence>
<dbReference type="PANTHER" id="PTHR46876">
    <property type="entry name" value="LOW-DENSITY LIPOPROTEIN RECEPTOR-RELATED PROTEIN 11"/>
    <property type="match status" value="1"/>
</dbReference>
<proteinExistence type="predicted"/>
<reference evidence="12 13" key="1">
    <citation type="journal article" date="2023" name="Arcadia Sci">
        <title>De novo assembly of a long-read Amblyomma americanum tick genome.</title>
        <authorList>
            <person name="Chou S."/>
            <person name="Poskanzer K.E."/>
            <person name="Rollins M."/>
            <person name="Thuy-Boun P.S."/>
        </authorList>
    </citation>
    <scope>NUCLEOTIDE SEQUENCE [LARGE SCALE GENOMIC DNA]</scope>
    <source>
        <strain evidence="12">F_SG_1</strain>
        <tissue evidence="12">Salivary glands</tissue>
    </source>
</reference>
<dbReference type="EMBL" id="JARKHS020036149">
    <property type="protein sequence ID" value="KAK8756567.1"/>
    <property type="molecule type" value="Genomic_DNA"/>
</dbReference>
<feature type="signal peptide" evidence="10">
    <location>
        <begin position="1"/>
        <end position="26"/>
    </location>
</feature>
<evidence type="ECO:0000256" key="9">
    <source>
        <dbReference type="SAM" id="MobiDB-lite"/>
    </source>
</evidence>
<keyword evidence="3 10" id="KW-0732">Signal</keyword>
<evidence type="ECO:0000256" key="6">
    <source>
        <dbReference type="ARBA" id="ARBA00023157"/>
    </source>
</evidence>
<dbReference type="GO" id="GO:0016020">
    <property type="term" value="C:membrane"/>
    <property type="evidence" value="ECO:0007669"/>
    <property type="project" value="UniProtKB-SubCell"/>
</dbReference>
<keyword evidence="7" id="KW-0325">Glycoprotein</keyword>
<dbReference type="InterPro" id="IPR011106">
    <property type="entry name" value="MANSC_N"/>
</dbReference>
<feature type="compositionally biased region" description="Polar residues" evidence="9">
    <location>
        <begin position="296"/>
        <end position="320"/>
    </location>
</feature>
<evidence type="ECO:0000256" key="10">
    <source>
        <dbReference type="SAM" id="SignalP"/>
    </source>
</evidence>
<evidence type="ECO:0000256" key="2">
    <source>
        <dbReference type="ARBA" id="ARBA00022692"/>
    </source>
</evidence>
<evidence type="ECO:0000256" key="8">
    <source>
        <dbReference type="PROSITE-ProRule" id="PRU00124"/>
    </source>
</evidence>
<dbReference type="SMART" id="SM00765">
    <property type="entry name" value="MANEC"/>
    <property type="match status" value="1"/>
</dbReference>
<dbReference type="PANTHER" id="PTHR46876:SF1">
    <property type="entry name" value="LOW-DENSITY LIPOPROTEIN RECEPTOR-RELATED PROTEIN 11"/>
    <property type="match status" value="1"/>
</dbReference>
<dbReference type="InterPro" id="IPR013980">
    <property type="entry name" value="MANSC_dom"/>
</dbReference>
<evidence type="ECO:0000313" key="13">
    <source>
        <dbReference type="Proteomes" id="UP001321473"/>
    </source>
</evidence>
<dbReference type="InterPro" id="IPR002172">
    <property type="entry name" value="LDrepeatLR_classA_rpt"/>
</dbReference>